<dbReference type="EMBL" id="QXML01000011">
    <property type="protein sequence ID" value="RIW12890.1"/>
    <property type="molecule type" value="Genomic_DNA"/>
</dbReference>
<dbReference type="OrthoDB" id="816745at2"/>
<dbReference type="AlphaFoldDB" id="A0A418PN12"/>
<keyword evidence="3" id="KW-1185">Reference proteome</keyword>
<gene>
    <name evidence="2" type="ORF">D0X99_17470</name>
</gene>
<evidence type="ECO:0000313" key="3">
    <source>
        <dbReference type="Proteomes" id="UP000283522"/>
    </source>
</evidence>
<protein>
    <submittedName>
        <fullName evidence="2">Uncharacterized protein</fullName>
    </submittedName>
</protein>
<evidence type="ECO:0000256" key="1">
    <source>
        <dbReference type="SAM" id="SignalP"/>
    </source>
</evidence>
<accession>A0A418PN12</accession>
<sequence>MPLKSFFLFCVLASIWVSTFAQTLPAVPKVPGIGGGMPKGIPMNGLVGLATKSEIPYLEELRQVQGLKKSYNSYRSQV</sequence>
<feature type="signal peptide" evidence="1">
    <location>
        <begin position="1"/>
        <end position="23"/>
    </location>
</feature>
<comment type="caution">
    <text evidence="2">The sequence shown here is derived from an EMBL/GenBank/DDBJ whole genome shotgun (WGS) entry which is preliminary data.</text>
</comment>
<organism evidence="2 3">
    <name type="scientific">Algoriphagus lacus</name>
    <dbReference type="NCBI Taxonomy" id="2056311"/>
    <lineage>
        <taxon>Bacteria</taxon>
        <taxon>Pseudomonadati</taxon>
        <taxon>Bacteroidota</taxon>
        <taxon>Cytophagia</taxon>
        <taxon>Cytophagales</taxon>
        <taxon>Cyclobacteriaceae</taxon>
        <taxon>Algoriphagus</taxon>
    </lineage>
</organism>
<feature type="chain" id="PRO_5019440376" evidence="1">
    <location>
        <begin position="24"/>
        <end position="78"/>
    </location>
</feature>
<dbReference type="Proteomes" id="UP000283522">
    <property type="component" value="Unassembled WGS sequence"/>
</dbReference>
<reference evidence="2 3" key="1">
    <citation type="submission" date="2018-09" db="EMBL/GenBank/DDBJ databases">
        <authorList>
            <person name="Wang X."/>
            <person name="Du Z."/>
        </authorList>
    </citation>
    <scope>NUCLEOTIDE SEQUENCE [LARGE SCALE GENOMIC DNA]</scope>
    <source>
        <strain evidence="2 3">N3</strain>
    </source>
</reference>
<dbReference type="RefSeq" id="WP_119479155.1">
    <property type="nucleotide sequence ID" value="NZ_QXML01000011.1"/>
</dbReference>
<evidence type="ECO:0000313" key="2">
    <source>
        <dbReference type="EMBL" id="RIW12890.1"/>
    </source>
</evidence>
<name>A0A418PN12_9BACT</name>
<keyword evidence="1" id="KW-0732">Signal</keyword>
<proteinExistence type="predicted"/>